<dbReference type="EMBL" id="CP038033">
    <property type="protein sequence ID" value="QBQ53324.1"/>
    <property type="molecule type" value="Genomic_DNA"/>
</dbReference>
<evidence type="ECO:0000313" key="2">
    <source>
        <dbReference type="Proteomes" id="UP000294325"/>
    </source>
</evidence>
<dbReference type="RefSeq" id="WP_134356339.1">
    <property type="nucleotide sequence ID" value="NZ_CP038033.1"/>
</dbReference>
<dbReference type="AlphaFoldDB" id="A0A4P7BW62"/>
<dbReference type="Proteomes" id="UP000294325">
    <property type="component" value="Chromosome"/>
</dbReference>
<organism evidence="1 2">
    <name type="scientific">Nitrosococcus wardiae</name>
    <dbReference type="NCBI Taxonomy" id="1814290"/>
    <lineage>
        <taxon>Bacteria</taxon>
        <taxon>Pseudomonadati</taxon>
        <taxon>Pseudomonadota</taxon>
        <taxon>Gammaproteobacteria</taxon>
        <taxon>Chromatiales</taxon>
        <taxon>Chromatiaceae</taxon>
        <taxon>Nitrosococcus</taxon>
    </lineage>
</organism>
<dbReference type="KEGG" id="nwr:E3U44_01465"/>
<name>A0A4P7BW62_9GAMM</name>
<evidence type="ECO:0000313" key="1">
    <source>
        <dbReference type="EMBL" id="QBQ53324.1"/>
    </source>
</evidence>
<reference evidence="1 2" key="1">
    <citation type="submission" date="2019-03" db="EMBL/GenBank/DDBJ databases">
        <title>The genome sequence of Nitrosococcus wardiae strain D1FHST reveals the archetypal metabolic capacity of ammonia-oxidizing Gammaproteobacteria.</title>
        <authorList>
            <person name="Wang L."/>
            <person name="Lim C.K."/>
            <person name="Hanson T.E."/>
            <person name="Dang H."/>
            <person name="Klotz M.G."/>
        </authorList>
    </citation>
    <scope>NUCLEOTIDE SEQUENCE [LARGE SCALE GENOMIC DNA]</scope>
    <source>
        <strain evidence="1 2">D1FHS</strain>
    </source>
</reference>
<proteinExistence type="predicted"/>
<gene>
    <name evidence="1" type="ORF">E3U44_01465</name>
</gene>
<keyword evidence="2" id="KW-1185">Reference proteome</keyword>
<protein>
    <submittedName>
        <fullName evidence="1">Uncharacterized protein</fullName>
    </submittedName>
</protein>
<sequence length="62" mass="7074">MNFDFLAVNPIPLLGGTPMCLMARLADRLAVLFLLWGMAPRRRCALPSCRLTARWGMSNRYF</sequence>
<accession>A0A4P7BW62</accession>